<proteinExistence type="predicted"/>
<dbReference type="EMBL" id="JAGMUV010000045">
    <property type="protein sequence ID" value="KAH7110466.1"/>
    <property type="molecule type" value="Genomic_DNA"/>
</dbReference>
<accession>A0A9P9D0J9</accession>
<dbReference type="OrthoDB" id="5098306at2759"/>
<protein>
    <submittedName>
        <fullName evidence="1">Uncharacterized protein</fullName>
    </submittedName>
</protein>
<comment type="caution">
    <text evidence="1">The sequence shown here is derived from an EMBL/GenBank/DDBJ whole genome shotgun (WGS) entry which is preliminary data.</text>
</comment>
<dbReference type="Proteomes" id="UP000738349">
    <property type="component" value="Unassembled WGS sequence"/>
</dbReference>
<keyword evidence="2" id="KW-1185">Reference proteome</keyword>
<feature type="non-terminal residue" evidence="1">
    <location>
        <position position="76"/>
    </location>
</feature>
<feature type="non-terminal residue" evidence="1">
    <location>
        <position position="1"/>
    </location>
</feature>
<reference evidence="1" key="1">
    <citation type="journal article" date="2021" name="Nat. Commun.">
        <title>Genetic determinants of endophytism in the Arabidopsis root mycobiome.</title>
        <authorList>
            <person name="Mesny F."/>
            <person name="Miyauchi S."/>
            <person name="Thiergart T."/>
            <person name="Pickel B."/>
            <person name="Atanasova L."/>
            <person name="Karlsson M."/>
            <person name="Huettel B."/>
            <person name="Barry K.W."/>
            <person name="Haridas S."/>
            <person name="Chen C."/>
            <person name="Bauer D."/>
            <person name="Andreopoulos W."/>
            <person name="Pangilinan J."/>
            <person name="LaButti K."/>
            <person name="Riley R."/>
            <person name="Lipzen A."/>
            <person name="Clum A."/>
            <person name="Drula E."/>
            <person name="Henrissat B."/>
            <person name="Kohler A."/>
            <person name="Grigoriev I.V."/>
            <person name="Martin F.M."/>
            <person name="Hacquard S."/>
        </authorList>
    </citation>
    <scope>NUCLEOTIDE SEQUENCE</scope>
    <source>
        <strain evidence="1">MPI-CAGE-AT-0147</strain>
    </source>
</reference>
<name>A0A9P9D0J9_9HYPO</name>
<dbReference type="AlphaFoldDB" id="A0A9P9D0J9"/>
<sequence>RRERDTCRARLSEHIYRKLGIEIKPSRVSLSPHVNDPYAWRVIPAKEDFFSQLFAKNLSDHSTGTYRLLCKEVGKT</sequence>
<evidence type="ECO:0000313" key="1">
    <source>
        <dbReference type="EMBL" id="KAH7110466.1"/>
    </source>
</evidence>
<organism evidence="1 2">
    <name type="scientific">Dactylonectria macrodidyma</name>
    <dbReference type="NCBI Taxonomy" id="307937"/>
    <lineage>
        <taxon>Eukaryota</taxon>
        <taxon>Fungi</taxon>
        <taxon>Dikarya</taxon>
        <taxon>Ascomycota</taxon>
        <taxon>Pezizomycotina</taxon>
        <taxon>Sordariomycetes</taxon>
        <taxon>Hypocreomycetidae</taxon>
        <taxon>Hypocreales</taxon>
        <taxon>Nectriaceae</taxon>
        <taxon>Dactylonectria</taxon>
    </lineage>
</organism>
<gene>
    <name evidence="1" type="ORF">EDB81DRAFT_619348</name>
</gene>
<evidence type="ECO:0000313" key="2">
    <source>
        <dbReference type="Proteomes" id="UP000738349"/>
    </source>
</evidence>